<feature type="region of interest" description="Disordered" evidence="7">
    <location>
        <begin position="1"/>
        <end position="20"/>
    </location>
</feature>
<evidence type="ECO:0000256" key="6">
    <source>
        <dbReference type="RuleBase" id="RU363076"/>
    </source>
</evidence>
<comment type="caution">
    <text evidence="8">The sequence shown here is derived from an EMBL/GenBank/DDBJ whole genome shotgun (WGS) entry which is preliminary data.</text>
</comment>
<keyword evidence="4 6" id="KW-1133">Transmembrane helix</keyword>
<sequence length="264" mass="29048">MPAPARSIVAEVPASHRPRSPAGKGKLVLTGFAFFIALAILLSLGTWQVQRLHWKEKLLADMTERRVAAPVSLADIEAMAARGEDIEYRPVTVTGVFANNRERHFFATWNGQTGYYVYTPLQLADGRFLFINRGFVPFEAKEPEMRKQGQLTGEQTVTGLARARLAEKPSSIVPDNDIAKNIFYWKDLDVMASSTGIAADRLVPFFVDAGDALNPKGLPIGGVTQFDLPNNHLQYAVTWYGLAAALVGVGLYALFRRKGDRPAS</sequence>
<dbReference type="PANTHER" id="PTHR23427:SF2">
    <property type="entry name" value="SURFEIT LOCUS PROTEIN 1"/>
    <property type="match status" value="1"/>
</dbReference>
<comment type="similarity">
    <text evidence="2 6">Belongs to the SURF1 family.</text>
</comment>
<evidence type="ECO:0000256" key="2">
    <source>
        <dbReference type="ARBA" id="ARBA00007165"/>
    </source>
</evidence>
<organism evidence="8 9">
    <name type="scientific">Shinella curvata</name>
    <dbReference type="NCBI Taxonomy" id="1817964"/>
    <lineage>
        <taxon>Bacteria</taxon>
        <taxon>Pseudomonadati</taxon>
        <taxon>Pseudomonadota</taxon>
        <taxon>Alphaproteobacteria</taxon>
        <taxon>Hyphomicrobiales</taxon>
        <taxon>Rhizobiaceae</taxon>
        <taxon>Shinella</taxon>
    </lineage>
</organism>
<protein>
    <recommendedName>
        <fullName evidence="6">SURF1-like protein</fullName>
    </recommendedName>
</protein>
<dbReference type="RefSeq" id="WP_244760197.1">
    <property type="nucleotide sequence ID" value="NZ_JALJCJ010000002.1"/>
</dbReference>
<dbReference type="CDD" id="cd06662">
    <property type="entry name" value="SURF1"/>
    <property type="match status" value="1"/>
</dbReference>
<evidence type="ECO:0000256" key="4">
    <source>
        <dbReference type="ARBA" id="ARBA00022989"/>
    </source>
</evidence>
<evidence type="ECO:0000313" key="9">
    <source>
        <dbReference type="Proteomes" id="UP001177080"/>
    </source>
</evidence>
<feature type="transmembrane region" description="Helical" evidence="6">
    <location>
        <begin position="237"/>
        <end position="255"/>
    </location>
</feature>
<dbReference type="Pfam" id="PF02104">
    <property type="entry name" value="SURF1"/>
    <property type="match status" value="1"/>
</dbReference>
<dbReference type="PROSITE" id="PS50895">
    <property type="entry name" value="SURF1"/>
    <property type="match status" value="1"/>
</dbReference>
<proteinExistence type="inferred from homology"/>
<dbReference type="EMBL" id="WHSC02000006">
    <property type="protein sequence ID" value="MDO6122506.1"/>
    <property type="molecule type" value="Genomic_DNA"/>
</dbReference>
<evidence type="ECO:0000313" key="8">
    <source>
        <dbReference type="EMBL" id="MDO6122506.1"/>
    </source>
</evidence>
<dbReference type="InterPro" id="IPR002994">
    <property type="entry name" value="Surf1/Shy1"/>
</dbReference>
<comment type="subcellular location">
    <subcellularLocation>
        <location evidence="6">Cell membrane</location>
        <topology evidence="6">Multi-pass membrane protein</topology>
    </subcellularLocation>
    <subcellularLocation>
        <location evidence="1">Membrane</location>
    </subcellularLocation>
</comment>
<evidence type="ECO:0000256" key="7">
    <source>
        <dbReference type="SAM" id="MobiDB-lite"/>
    </source>
</evidence>
<name>A0ABT8XFN7_9HYPH</name>
<dbReference type="PANTHER" id="PTHR23427">
    <property type="entry name" value="SURFEIT LOCUS PROTEIN"/>
    <property type="match status" value="1"/>
</dbReference>
<keyword evidence="9" id="KW-1185">Reference proteome</keyword>
<keyword evidence="5 6" id="KW-0472">Membrane</keyword>
<gene>
    <name evidence="8" type="ORF">GB928_015035</name>
</gene>
<reference evidence="8" key="1">
    <citation type="submission" date="2022-04" db="EMBL/GenBank/DDBJ databases">
        <title>Shinella lacus sp. nov., a novel member of the genus Shinella from water.</title>
        <authorList>
            <person name="Deng Y."/>
        </authorList>
    </citation>
    <scope>NUCLEOTIDE SEQUENCE</scope>
    <source>
        <strain evidence="8">JCM 31239</strain>
    </source>
</reference>
<keyword evidence="3 6" id="KW-0812">Transmembrane</keyword>
<feature type="transmembrane region" description="Helical" evidence="6">
    <location>
        <begin position="27"/>
        <end position="47"/>
    </location>
</feature>
<evidence type="ECO:0000256" key="5">
    <source>
        <dbReference type="ARBA" id="ARBA00023136"/>
    </source>
</evidence>
<evidence type="ECO:0000256" key="3">
    <source>
        <dbReference type="ARBA" id="ARBA00022692"/>
    </source>
</evidence>
<keyword evidence="6" id="KW-1003">Cell membrane</keyword>
<dbReference type="Proteomes" id="UP001177080">
    <property type="component" value="Unassembled WGS sequence"/>
</dbReference>
<accession>A0ABT8XFN7</accession>
<dbReference type="InterPro" id="IPR045214">
    <property type="entry name" value="Surf1/Surf4"/>
</dbReference>
<evidence type="ECO:0000256" key="1">
    <source>
        <dbReference type="ARBA" id="ARBA00004370"/>
    </source>
</evidence>